<dbReference type="Pfam" id="PF19239">
    <property type="entry name" value="GIY_YIG_domain"/>
    <property type="match status" value="1"/>
</dbReference>
<sequence length="470" mass="52351">MMARLKREDCKRTMHDSVFSKWEILIGPEDWADHSLGKDGVERYRIHNLPAASSCPGLYELGLASIPTNDGHRSRSSQKPGTDDIIVVYLGQADNVRIRLQEYGRSGSHLDHGNPINGRKYYESSSLQCGPGLFRDIFAKGYSVLFRWTPINNKKEAEKTESELLCIFDYAWNQRGNGACRHADILSKLNHKASVFSPLKTMQQWKHAIFDKKAGMKIDSSVPLLEEESPSHGLKGFLLPRIIKFSGSQIQLFGNSFHNDQIICGVATGHGSVCRNSPAPGRKRCEDHKGKKISGLSSTSEKNSFCGIILKDGSFCMETPAHGRKRCELHKGRRATADQRNLSHDDKEENGFLCWRKPETMVVAISSDQEVNESIEVSNICGIINGNGCVCRRLPVPGRKRCEEHKGMRKTAKMMSLMGTLQDPKEEDDLPVCGVILSGGLVCMRSPVPGRKRCEAHKGRRVMKTTASAL</sequence>
<dbReference type="InterPro" id="IPR038909">
    <property type="entry name" value="Effector_transcript"/>
</dbReference>
<dbReference type="OrthoDB" id="1922121at2759"/>
<organism evidence="1 2">
    <name type="scientific">Apostasia shenzhenica</name>
    <dbReference type="NCBI Taxonomy" id="1088818"/>
    <lineage>
        <taxon>Eukaryota</taxon>
        <taxon>Viridiplantae</taxon>
        <taxon>Streptophyta</taxon>
        <taxon>Embryophyta</taxon>
        <taxon>Tracheophyta</taxon>
        <taxon>Spermatophyta</taxon>
        <taxon>Magnoliopsida</taxon>
        <taxon>Liliopsida</taxon>
        <taxon>Asparagales</taxon>
        <taxon>Orchidaceae</taxon>
        <taxon>Apostasioideae</taxon>
        <taxon>Apostasia</taxon>
    </lineage>
</organism>
<dbReference type="PANTHER" id="PTHR35133:SF1">
    <property type="entry name" value="PROTEIN EFFECTOR OF TRANSCRIPTION 2-RELATED"/>
    <property type="match status" value="1"/>
</dbReference>
<dbReference type="GO" id="GO:0003677">
    <property type="term" value="F:DNA binding"/>
    <property type="evidence" value="ECO:0007669"/>
    <property type="project" value="InterPro"/>
</dbReference>
<dbReference type="PANTHER" id="PTHR35133">
    <property type="entry name" value="PROTEIN EFFECTOR OF TRANSCRIPTION 2-RELATED"/>
    <property type="match status" value="1"/>
</dbReference>
<accession>A0A2I0AH21</accession>
<evidence type="ECO:0000313" key="2">
    <source>
        <dbReference type="Proteomes" id="UP000236161"/>
    </source>
</evidence>
<dbReference type="AlphaFoldDB" id="A0A2I0AH21"/>
<evidence type="ECO:0000313" key="1">
    <source>
        <dbReference type="EMBL" id="PKA54844.1"/>
    </source>
</evidence>
<evidence type="ECO:0008006" key="3">
    <source>
        <dbReference type="Google" id="ProtNLM"/>
    </source>
</evidence>
<dbReference type="EMBL" id="KZ451982">
    <property type="protein sequence ID" value="PKA54844.1"/>
    <property type="molecule type" value="Genomic_DNA"/>
</dbReference>
<name>A0A2I0AH21_9ASPA</name>
<gene>
    <name evidence="1" type="ORF">AXF42_Ash000679</name>
</gene>
<reference evidence="1 2" key="1">
    <citation type="journal article" date="2017" name="Nature">
        <title>The Apostasia genome and the evolution of orchids.</title>
        <authorList>
            <person name="Zhang G.Q."/>
            <person name="Liu K.W."/>
            <person name="Li Z."/>
            <person name="Lohaus R."/>
            <person name="Hsiao Y.Y."/>
            <person name="Niu S.C."/>
            <person name="Wang J.Y."/>
            <person name="Lin Y.C."/>
            <person name="Xu Q."/>
            <person name="Chen L.J."/>
            <person name="Yoshida K."/>
            <person name="Fujiwara S."/>
            <person name="Wang Z.W."/>
            <person name="Zhang Y.Q."/>
            <person name="Mitsuda N."/>
            <person name="Wang M."/>
            <person name="Liu G.H."/>
            <person name="Pecoraro L."/>
            <person name="Huang H.X."/>
            <person name="Xiao X.J."/>
            <person name="Lin M."/>
            <person name="Wu X.Y."/>
            <person name="Wu W.L."/>
            <person name="Chen Y.Y."/>
            <person name="Chang S.B."/>
            <person name="Sakamoto S."/>
            <person name="Ohme-Takagi M."/>
            <person name="Yagi M."/>
            <person name="Zeng S.J."/>
            <person name="Shen C.Y."/>
            <person name="Yeh C.M."/>
            <person name="Luo Y.B."/>
            <person name="Tsai W.C."/>
            <person name="Van de Peer Y."/>
            <person name="Liu Z.J."/>
        </authorList>
    </citation>
    <scope>NUCLEOTIDE SEQUENCE [LARGE SCALE GENOMIC DNA]</scope>
    <source>
        <strain evidence="2">cv. Shenzhen</strain>
        <tissue evidence="1">Stem</tissue>
    </source>
</reference>
<dbReference type="Proteomes" id="UP000236161">
    <property type="component" value="Unassembled WGS sequence"/>
</dbReference>
<protein>
    <recommendedName>
        <fullName evidence="3">Protein EFFECTOR OF TRANSCRIPTION 2-like</fullName>
    </recommendedName>
</protein>
<dbReference type="GO" id="GO:0006355">
    <property type="term" value="P:regulation of DNA-templated transcription"/>
    <property type="evidence" value="ECO:0007669"/>
    <property type="project" value="InterPro"/>
</dbReference>
<dbReference type="STRING" id="1088818.A0A2I0AH21"/>
<keyword evidence="2" id="KW-1185">Reference proteome</keyword>
<proteinExistence type="predicted"/>